<accession>A0A6J8BVX2</accession>
<dbReference type="Proteomes" id="UP000507470">
    <property type="component" value="Unassembled WGS sequence"/>
</dbReference>
<protein>
    <recommendedName>
        <fullName evidence="4">EGF-like domain-containing protein</fullName>
    </recommendedName>
</protein>
<evidence type="ECO:0000256" key="1">
    <source>
        <dbReference type="SAM" id="SignalP"/>
    </source>
</evidence>
<evidence type="ECO:0000313" key="2">
    <source>
        <dbReference type="EMBL" id="CAC5386457.1"/>
    </source>
</evidence>
<gene>
    <name evidence="2" type="ORF">MCOR_21892</name>
</gene>
<proteinExistence type="predicted"/>
<dbReference type="AlphaFoldDB" id="A0A6J8BVX2"/>
<reference evidence="2 3" key="1">
    <citation type="submission" date="2020-06" db="EMBL/GenBank/DDBJ databases">
        <authorList>
            <person name="Li R."/>
            <person name="Bekaert M."/>
        </authorList>
    </citation>
    <scope>NUCLEOTIDE SEQUENCE [LARGE SCALE GENOMIC DNA]</scope>
    <source>
        <strain evidence="3">wild</strain>
    </source>
</reference>
<evidence type="ECO:0000313" key="3">
    <source>
        <dbReference type="Proteomes" id="UP000507470"/>
    </source>
</evidence>
<evidence type="ECO:0008006" key="4">
    <source>
        <dbReference type="Google" id="ProtNLM"/>
    </source>
</evidence>
<feature type="chain" id="PRO_5026786938" description="EGF-like domain-containing protein" evidence="1">
    <location>
        <begin position="20"/>
        <end position="508"/>
    </location>
</feature>
<organism evidence="2 3">
    <name type="scientific">Mytilus coruscus</name>
    <name type="common">Sea mussel</name>
    <dbReference type="NCBI Taxonomy" id="42192"/>
    <lineage>
        <taxon>Eukaryota</taxon>
        <taxon>Metazoa</taxon>
        <taxon>Spiralia</taxon>
        <taxon>Lophotrochozoa</taxon>
        <taxon>Mollusca</taxon>
        <taxon>Bivalvia</taxon>
        <taxon>Autobranchia</taxon>
        <taxon>Pteriomorphia</taxon>
        <taxon>Mytilida</taxon>
        <taxon>Mytiloidea</taxon>
        <taxon>Mytilidae</taxon>
        <taxon>Mytilinae</taxon>
        <taxon>Mytilus</taxon>
    </lineage>
</organism>
<dbReference type="EMBL" id="CACVKT020003883">
    <property type="protein sequence ID" value="CAC5386457.1"/>
    <property type="molecule type" value="Genomic_DNA"/>
</dbReference>
<dbReference type="OrthoDB" id="6149180at2759"/>
<keyword evidence="3" id="KW-1185">Reference proteome</keyword>
<feature type="signal peptide" evidence="1">
    <location>
        <begin position="1"/>
        <end position="19"/>
    </location>
</feature>
<sequence>MREILCFLLFLELFSQFNAFFGLRDGGNNVKKYEWYEERKTTRKCSFWKWGRCTKYVSEYKYSLKCETGWAVANIFSQDCDYAICDGKTDLNDACGISYSSDYQITRLGNVYHSGGSCSSPNVCTDCNHGFYSDGPYCRLCGTIDHCNYRRCTTSSNQHCEWCDGEITPNIYWRAYTRHLDNTKCQKACSWRTDSTRCYPGTCTNELASGCVCADNFSGTHCENIDNTPTIEYNHCKFSDNGGHNVLENDPNWVTTDHSTIWTNFAAYSSISVVETAKYLQPADNRNAQHYVKDFRVGVIEEKATLLYYKGSTYVSKQTKTCSGMNKNQPVDFKECSFSFNTWSFTHNDRVVAEFSSTNGGYVSVANRDASSTDSVKKTYYYSGQTLTREFEFHWDLENPYHCSVISGTSCTPFVNILDDLTEDPNLSFTWGGWSDDLAGLDHYEYDLFDLGVDGSMLIDGAGAGGSLVSSNKNVPITESSVSTSVPITESSVSTNVLITESSISASV</sequence>
<keyword evidence="1" id="KW-0732">Signal</keyword>
<name>A0A6J8BVX2_MYTCO</name>